<reference evidence="5 6" key="1">
    <citation type="submission" date="2017-03" db="EMBL/GenBank/DDBJ databases">
        <title>Complete genome sequence of Blastomonas fulva degrading microcsystin LR.</title>
        <authorList>
            <person name="Lee H.-g."/>
            <person name="Jin L."/>
            <person name="oh H.-M."/>
        </authorList>
    </citation>
    <scope>NUCLEOTIDE SEQUENCE [LARGE SCALE GENOMIC DNA]</scope>
    <source>
        <strain evidence="5 6">T2</strain>
    </source>
</reference>
<dbReference type="PRINTS" id="PR00420">
    <property type="entry name" value="RNGMNOXGNASE"/>
</dbReference>
<comment type="cofactor">
    <cofactor evidence="1">
        <name>FAD</name>
        <dbReference type="ChEBI" id="CHEBI:57692"/>
    </cofactor>
</comment>
<dbReference type="PANTHER" id="PTHR43004">
    <property type="entry name" value="TRK SYSTEM POTASSIUM UPTAKE PROTEIN"/>
    <property type="match status" value="1"/>
</dbReference>
<gene>
    <name evidence="5" type="ORF">B5J99_08185</name>
</gene>
<name>A0ABM6M640_9SPHN</name>
<keyword evidence="2" id="KW-0285">Flavoprotein</keyword>
<feature type="domain" description="FAD-binding" evidence="4">
    <location>
        <begin position="5"/>
        <end position="353"/>
    </location>
</feature>
<protein>
    <submittedName>
        <fullName evidence="5">Monooxygenase</fullName>
    </submittedName>
</protein>
<dbReference type="GO" id="GO:0004497">
    <property type="term" value="F:monooxygenase activity"/>
    <property type="evidence" value="ECO:0007669"/>
    <property type="project" value="UniProtKB-KW"/>
</dbReference>
<dbReference type="Gene3D" id="3.30.9.10">
    <property type="entry name" value="D-Amino Acid Oxidase, subunit A, domain 2"/>
    <property type="match status" value="1"/>
</dbReference>
<keyword evidence="5" id="KW-0503">Monooxygenase</keyword>
<evidence type="ECO:0000256" key="2">
    <source>
        <dbReference type="ARBA" id="ARBA00022630"/>
    </source>
</evidence>
<dbReference type="RefSeq" id="WP_117352119.1">
    <property type="nucleotide sequence ID" value="NZ_CP020083.1"/>
</dbReference>
<evidence type="ECO:0000313" key="5">
    <source>
        <dbReference type="EMBL" id="ASR51441.1"/>
    </source>
</evidence>
<dbReference type="Pfam" id="PF21274">
    <property type="entry name" value="Rng_hyd_C"/>
    <property type="match status" value="1"/>
</dbReference>
<keyword evidence="6" id="KW-1185">Reference proteome</keyword>
<dbReference type="PANTHER" id="PTHR43004:SF19">
    <property type="entry name" value="BINDING MONOOXYGENASE, PUTATIVE (JCVI)-RELATED"/>
    <property type="match status" value="1"/>
</dbReference>
<dbReference type="Proteomes" id="UP000258016">
    <property type="component" value="Chromosome"/>
</dbReference>
<dbReference type="GeneID" id="303485545"/>
<evidence type="ECO:0000313" key="6">
    <source>
        <dbReference type="Proteomes" id="UP000258016"/>
    </source>
</evidence>
<evidence type="ECO:0000259" key="4">
    <source>
        <dbReference type="Pfam" id="PF01494"/>
    </source>
</evidence>
<dbReference type="EMBL" id="CP020083">
    <property type="protein sequence ID" value="ASR51441.1"/>
    <property type="molecule type" value="Genomic_DNA"/>
</dbReference>
<keyword evidence="3" id="KW-0274">FAD</keyword>
<proteinExistence type="predicted"/>
<accession>A0ABM6M640</accession>
<dbReference type="Gene3D" id="3.50.50.60">
    <property type="entry name" value="FAD/NAD(P)-binding domain"/>
    <property type="match status" value="1"/>
</dbReference>
<organism evidence="5 6">
    <name type="scientific">Blastomonas fulva</name>
    <dbReference type="NCBI Taxonomy" id="1550728"/>
    <lineage>
        <taxon>Bacteria</taxon>
        <taxon>Pseudomonadati</taxon>
        <taxon>Pseudomonadota</taxon>
        <taxon>Alphaproteobacteria</taxon>
        <taxon>Sphingomonadales</taxon>
        <taxon>Sphingomonadaceae</taxon>
        <taxon>Blastomonas</taxon>
    </lineage>
</organism>
<dbReference type="InterPro" id="IPR050641">
    <property type="entry name" value="RIFMO-like"/>
</dbReference>
<dbReference type="SUPFAM" id="SSF51905">
    <property type="entry name" value="FAD/NAD(P)-binding domain"/>
    <property type="match status" value="1"/>
</dbReference>
<evidence type="ECO:0000256" key="3">
    <source>
        <dbReference type="ARBA" id="ARBA00022827"/>
    </source>
</evidence>
<dbReference type="Pfam" id="PF01494">
    <property type="entry name" value="FAD_binding_3"/>
    <property type="match status" value="1"/>
</dbReference>
<sequence>MGDTYDVVIIGGGPVGLGLAVELGQAGISVLLVERHATPVRVPKGQNLTQRTMEHFQAWDAEAALRNARTIPREYGIGGLTAYGTLLGEYRYDWLARERVREYYRTDNERLPQYCTEQVLRDRVTALPSVVTALGCTAQAVSQEEGGVRIRYRDSAGTEHAATAQYLVGCDGSRSLIRHEAQITETRSDHDRTMALIVFRSDGLNQLLERFPGKSFYNVLTPELEGYWMFLGRVDLDGNWFFHAPVPDSARTEAFDFAGYLHRAVGAEFDVAIEYTGFWDLRFAQADAYRAGRIFLAGDAAHSHPPYGGYGINTGLEDARNLGWKLAAVLHGWGGAHLLDSYHAERHPVFESTARDFIEKSIREDSRFLARYSPARDQYAFETEWRNRGTGAKAEVESFAPHYAGSPIVFGPDGAVCSAVGAHSFAARPGHHLAPRAMSNGSAAPDIARAGLTLLALDAAADDVAAFETAANARRVPLAVLHDTFDDGREAYGARLVLVRPDGFVAWAGDRLDTSASAIIARVTGQDGLETTAACAIRC</sequence>
<dbReference type="Gene3D" id="3.40.30.120">
    <property type="match status" value="1"/>
</dbReference>
<dbReference type="InterPro" id="IPR036188">
    <property type="entry name" value="FAD/NAD-bd_sf"/>
</dbReference>
<dbReference type="InterPro" id="IPR002938">
    <property type="entry name" value="FAD-bd"/>
</dbReference>
<keyword evidence="5" id="KW-0560">Oxidoreductase</keyword>
<evidence type="ECO:0000256" key="1">
    <source>
        <dbReference type="ARBA" id="ARBA00001974"/>
    </source>
</evidence>